<evidence type="ECO:0000256" key="2">
    <source>
        <dbReference type="ARBA" id="ARBA00022801"/>
    </source>
</evidence>
<feature type="active site" description="Proton donor/acceptor" evidence="5">
    <location>
        <position position="162"/>
    </location>
</feature>
<dbReference type="EMBL" id="JAZAVK010000015">
    <property type="protein sequence ID" value="KAK7430905.1"/>
    <property type="molecule type" value="Genomic_DNA"/>
</dbReference>
<dbReference type="Proteomes" id="UP001498421">
    <property type="component" value="Unassembled WGS sequence"/>
</dbReference>
<sequence length="372" mass="40516">MALVDYSSSDSADEADHQLPPAKRRRAAVGPATHPSAATPKATPTGISEASGPDASGSDANSSKPGADVSDMPPLPSEFHDLYASTVRQSVVDDPSLHHGRHRQIPHVVGHWPTHLYVEWHPTTAQHAVLADLINDIKVELGGEVQIHDFLTSELGSPLPLHISLSRPLSLSTADKDIFLEKITHTIRTSVVAPFTVNPNGLVWFKSPDSNRTFLVLRVTSSPPATGEDTTETNPKLMALLTRCNATVTAFDQPALYQRSQKRPAGNAFHVSIGWTFDQADDKTSLKTQQLFEQAKSGIESWEIDVAGIKAKIGNVVNHIALANRGWVWKALRAVVWDVISCLYRQSGYFTPEDNRHGDSAQFGGLRDGNRP</sequence>
<comment type="similarity">
    <text evidence="5">Belongs to the 2H phosphoesterase superfamily. USB1 family.</text>
</comment>
<dbReference type="Gene3D" id="3.90.1140.10">
    <property type="entry name" value="Cyclic phosphodiesterase"/>
    <property type="match status" value="1"/>
</dbReference>
<feature type="region of interest" description="Disordered" evidence="6">
    <location>
        <begin position="1"/>
        <end position="78"/>
    </location>
</feature>
<dbReference type="InterPro" id="IPR027521">
    <property type="entry name" value="Usb1"/>
</dbReference>
<evidence type="ECO:0000256" key="3">
    <source>
        <dbReference type="ARBA" id="ARBA00023239"/>
    </source>
</evidence>
<dbReference type="HAMAP" id="MF_03040">
    <property type="entry name" value="USB1"/>
    <property type="match status" value="1"/>
</dbReference>
<comment type="function">
    <text evidence="5">Phosphodiesterase responsible for the U6 snRNA 3' end processing. Acts as an exoribonuclease (RNase) responsible for trimming the poly(U) tract of the last nucleotides in the pre-U6 snRNA molecule, leading to the formation of mature U6 snRNA.</text>
</comment>
<comment type="subcellular location">
    <subcellularLocation>
        <location evidence="5">Nucleus</location>
    </subcellularLocation>
</comment>
<dbReference type="EC" id="3.1.4.-" evidence="5"/>
<keyword evidence="4 5" id="KW-0539">Nucleus</keyword>
<evidence type="ECO:0000256" key="1">
    <source>
        <dbReference type="ARBA" id="ARBA00022722"/>
    </source>
</evidence>
<dbReference type="PANTHER" id="PTHR13522">
    <property type="entry name" value="U6 SNRNA PHOSPHODIESTERASE 1"/>
    <property type="match status" value="1"/>
</dbReference>
<keyword evidence="8" id="KW-1185">Reference proteome</keyword>
<feature type="compositionally biased region" description="Low complexity" evidence="6">
    <location>
        <begin position="1"/>
        <end position="10"/>
    </location>
</feature>
<keyword evidence="3" id="KW-0456">Lyase</keyword>
<protein>
    <recommendedName>
        <fullName evidence="5">U6 snRNA phosphodiesterase</fullName>
        <ecNumber evidence="5">3.1.4.-</ecNumber>
    </recommendedName>
</protein>
<evidence type="ECO:0000313" key="8">
    <source>
        <dbReference type="Proteomes" id="UP001498421"/>
    </source>
</evidence>
<name>A0ABR1IBD9_9HYPO</name>
<gene>
    <name evidence="5 7" type="primary">USB1</name>
    <name evidence="7" type="ORF">QQZ08_002433</name>
</gene>
<accession>A0ABR1IBD9</accession>
<evidence type="ECO:0000256" key="5">
    <source>
        <dbReference type="HAMAP-Rule" id="MF_03040"/>
    </source>
</evidence>
<keyword evidence="2 5" id="KW-0378">Hydrolase</keyword>
<comment type="caution">
    <text evidence="7">The sequence shown here is derived from an EMBL/GenBank/DDBJ whole genome shotgun (WGS) entry which is preliminary data.</text>
</comment>
<keyword evidence="7" id="KW-0269">Exonuclease</keyword>
<proteinExistence type="inferred from homology"/>
<reference evidence="7 8" key="1">
    <citation type="journal article" date="2025" name="Microbiol. Resour. Announc.">
        <title>Draft genome sequences for Neonectria magnoliae and Neonectria punicea, canker pathogens of Liriodendron tulipifera and Acer saccharum in West Virginia.</title>
        <authorList>
            <person name="Petronek H.M."/>
            <person name="Kasson M.T."/>
            <person name="Metheny A.M."/>
            <person name="Stauder C.M."/>
            <person name="Lovett B."/>
            <person name="Lynch S.C."/>
            <person name="Garnas J.R."/>
            <person name="Kasson L.R."/>
            <person name="Stajich J.E."/>
        </authorList>
    </citation>
    <scope>NUCLEOTIDE SEQUENCE [LARGE SCALE GENOMIC DNA]</scope>
    <source>
        <strain evidence="7 8">NRRL 64651</strain>
    </source>
</reference>
<keyword evidence="1 5" id="KW-0540">Nuclease</keyword>
<dbReference type="Pfam" id="PF09749">
    <property type="entry name" value="HVSL"/>
    <property type="match status" value="1"/>
</dbReference>
<organism evidence="7 8">
    <name type="scientific">Neonectria magnoliae</name>
    <dbReference type="NCBI Taxonomy" id="2732573"/>
    <lineage>
        <taxon>Eukaryota</taxon>
        <taxon>Fungi</taxon>
        <taxon>Dikarya</taxon>
        <taxon>Ascomycota</taxon>
        <taxon>Pezizomycotina</taxon>
        <taxon>Sordariomycetes</taxon>
        <taxon>Hypocreomycetidae</taxon>
        <taxon>Hypocreales</taxon>
        <taxon>Nectriaceae</taxon>
        <taxon>Neonectria</taxon>
    </lineage>
</organism>
<dbReference type="PANTHER" id="PTHR13522:SF3">
    <property type="entry name" value="U6 SNRNA PHOSPHODIESTERASE 1"/>
    <property type="match status" value="1"/>
</dbReference>
<evidence type="ECO:0000256" key="6">
    <source>
        <dbReference type="SAM" id="MobiDB-lite"/>
    </source>
</evidence>
<evidence type="ECO:0000313" key="7">
    <source>
        <dbReference type="EMBL" id="KAK7430905.1"/>
    </source>
</evidence>
<evidence type="ECO:0000256" key="4">
    <source>
        <dbReference type="ARBA" id="ARBA00023242"/>
    </source>
</evidence>
<feature type="active site" description="Proton donor/acceptor" evidence="5">
    <location>
        <position position="270"/>
    </location>
</feature>
<dbReference type="GO" id="GO:0004527">
    <property type="term" value="F:exonuclease activity"/>
    <property type="evidence" value="ECO:0007669"/>
    <property type="project" value="UniProtKB-KW"/>
</dbReference>